<accession>W2T3W0</accession>
<evidence type="ECO:0000313" key="3">
    <source>
        <dbReference type="EMBL" id="ETN76700.1"/>
    </source>
</evidence>
<organism evidence="3 4">
    <name type="scientific">Necator americanus</name>
    <name type="common">Human hookworm</name>
    <dbReference type="NCBI Taxonomy" id="51031"/>
    <lineage>
        <taxon>Eukaryota</taxon>
        <taxon>Metazoa</taxon>
        <taxon>Ecdysozoa</taxon>
        <taxon>Nematoda</taxon>
        <taxon>Chromadorea</taxon>
        <taxon>Rhabditida</taxon>
        <taxon>Rhabditina</taxon>
        <taxon>Rhabditomorpha</taxon>
        <taxon>Strongyloidea</taxon>
        <taxon>Ancylostomatidae</taxon>
        <taxon>Bunostominae</taxon>
        <taxon>Necator</taxon>
    </lineage>
</organism>
<keyword evidence="4" id="KW-1185">Reference proteome</keyword>
<dbReference type="PROSITE" id="PS50958">
    <property type="entry name" value="SMB_2"/>
    <property type="match status" value="1"/>
</dbReference>
<proteinExistence type="predicted"/>
<gene>
    <name evidence="3" type="ORF">NECAME_03369</name>
</gene>
<sequence>MDQKQKKRKKTTNARIKARMWEGKWSLNTFLQAIGKIPENCLASLTPQAGDQLTFFGLNQNFYRSHGTFGDTRILSTESVLRSEPHRIMIEVVLSSLLMMLRFATHFPPMRNLPKWAWPGGASSARLRSGMGPDLTLLLVILGIDYGLPRGFHGIPGQYCAVRTPTCCENRNDECTAPILGDHLCYCDMFCDRGPDGGNDCCPDFEATCRGAAYQHADLNGQGVENNAFPMECALMKVKPSNRTVKHGLDASNSPKIWYSSEKPQKFVLKTTNSAKYAGYRAQPNTVAFSAPVRAKRSTSDLSWTAYRSVADIIGDYL</sequence>
<protein>
    <recommendedName>
        <fullName evidence="2">SMB domain-containing protein</fullName>
    </recommendedName>
</protein>
<dbReference type="Proteomes" id="UP000053676">
    <property type="component" value="Unassembled WGS sequence"/>
</dbReference>
<evidence type="ECO:0000259" key="2">
    <source>
        <dbReference type="PROSITE" id="PS50958"/>
    </source>
</evidence>
<evidence type="ECO:0000256" key="1">
    <source>
        <dbReference type="ARBA" id="ARBA00023157"/>
    </source>
</evidence>
<dbReference type="AlphaFoldDB" id="W2T3W0"/>
<name>W2T3W0_NECAM</name>
<dbReference type="KEGG" id="nai:NECAME_03369"/>
<evidence type="ECO:0000313" key="4">
    <source>
        <dbReference type="Proteomes" id="UP000053676"/>
    </source>
</evidence>
<dbReference type="OrthoDB" id="640249at2759"/>
<reference evidence="4" key="1">
    <citation type="journal article" date="2014" name="Nat. Genet.">
        <title>Genome of the human hookworm Necator americanus.</title>
        <authorList>
            <person name="Tang Y.T."/>
            <person name="Gao X."/>
            <person name="Rosa B.A."/>
            <person name="Abubucker S."/>
            <person name="Hallsworth-Pepin K."/>
            <person name="Martin J."/>
            <person name="Tyagi R."/>
            <person name="Heizer E."/>
            <person name="Zhang X."/>
            <person name="Bhonagiri-Palsikar V."/>
            <person name="Minx P."/>
            <person name="Warren W.C."/>
            <person name="Wang Q."/>
            <person name="Zhan B."/>
            <person name="Hotez P.J."/>
            <person name="Sternberg P.W."/>
            <person name="Dougall A."/>
            <person name="Gaze S.T."/>
            <person name="Mulvenna J."/>
            <person name="Sotillo J."/>
            <person name="Ranganathan S."/>
            <person name="Rabelo E.M."/>
            <person name="Wilson R.K."/>
            <person name="Felgner P.L."/>
            <person name="Bethony J."/>
            <person name="Hawdon J.M."/>
            <person name="Gasser R.B."/>
            <person name="Loukas A."/>
            <person name="Mitreva M."/>
        </authorList>
    </citation>
    <scope>NUCLEOTIDE SEQUENCE [LARGE SCALE GENOMIC DNA]</scope>
</reference>
<dbReference type="EMBL" id="KI660212">
    <property type="protein sequence ID" value="ETN76700.1"/>
    <property type="molecule type" value="Genomic_DNA"/>
</dbReference>
<feature type="domain" description="SMB" evidence="2">
    <location>
        <begin position="163"/>
        <end position="213"/>
    </location>
</feature>
<dbReference type="InterPro" id="IPR001212">
    <property type="entry name" value="Somatomedin_B_dom"/>
</dbReference>
<keyword evidence="1" id="KW-1015">Disulfide bond</keyword>